<feature type="compositionally biased region" description="Low complexity" evidence="1">
    <location>
        <begin position="791"/>
        <end position="800"/>
    </location>
</feature>
<evidence type="ECO:0000313" key="3">
    <source>
        <dbReference type="Proteomes" id="UP000250997"/>
    </source>
</evidence>
<sequence length="800" mass="90664">MPKLETFSALLEQETQKWIDEEISKGNDAWNARRSFDGLSNIHWDMVAQSAAQIKEHLACSGQNMTQGIFLCRCIQNHRPELLQKSDGTMAEAADLVNCKPEELQPWPSATIKIVAKNLKRLCLAELGCENPGTAWDSILKRDVAYRRAGNRQEAYHIAFLLNMTTEEMQRYFFLTRQEAFSLRDPLDIVCFAFKFFDAKKDHADSFHWWDVTDVLQGYLTACKTADAAAEQPVHHFSQKNGSTRLLGRDAQKLQNAMHRANDPAIDIPALRHDLQEYLLAHRRNLTEMKLERIYPEKLPPDQSRVEICMGYPYSHTVQRELSILVGYLLVLYGRWNTVVKTVYSKKEQERRDKLLLSSEKGAAPKLLSANDFMAVLSKARRETLEPLKEAFQEKLDPDSLQEPPSAAIKPQETAFLMGQWLLRITPQESASPDDFKTAVQPLNNFLLQVEAIKESDIPKLTYPGSARLTCNVIWHLAGCLHCKRALSARIADGPKAAHPSASEWADYFHKLGNALVEVSADEEHFKDRERCGILNKGQHQNLQSEFTSFSTYDLYPDSGSEKDVEADRYRYIQDHLEMGLPNLCYKIEATLHDYSPKAEEYAARTEPPNEKELDCWQANNALGSRLLSREDILQLFFFLILAIYDCCTADAGKAQEAFTAEHAWLKAMRDKAEAKLKEPGGTTGSFFEDALFASVFVELEGLWNEPKSDTVTSDQSTTIRRIYDFLLESLTLASGTTWHSIYYPAYTDRFYVLAGALATAVPQSRRTLGLMMGVHRQKRPKPADKKKGSAKGSRAAPKS</sequence>
<proteinExistence type="predicted"/>
<evidence type="ECO:0000256" key="1">
    <source>
        <dbReference type="SAM" id="MobiDB-lite"/>
    </source>
</evidence>
<gene>
    <name evidence="2" type="ORF">C4N27_06215</name>
</gene>
<accession>A0AAX1QL24</accession>
<organism evidence="2 3">
    <name type="scientific">Faecalibacterium prausnitzii</name>
    <dbReference type="NCBI Taxonomy" id="853"/>
    <lineage>
        <taxon>Bacteria</taxon>
        <taxon>Bacillati</taxon>
        <taxon>Bacillota</taxon>
        <taxon>Clostridia</taxon>
        <taxon>Eubacteriales</taxon>
        <taxon>Oscillospiraceae</taxon>
        <taxon>Faecalibacterium</taxon>
    </lineage>
</organism>
<protein>
    <submittedName>
        <fullName evidence="2">Uncharacterized protein</fullName>
    </submittedName>
</protein>
<dbReference type="EMBL" id="PRLA01000003">
    <property type="protein sequence ID" value="RAW50985.1"/>
    <property type="molecule type" value="Genomic_DNA"/>
</dbReference>
<dbReference type="AlphaFoldDB" id="A0AAX1QL24"/>
<dbReference type="RefSeq" id="WP_158395008.1">
    <property type="nucleotide sequence ID" value="NZ_CP026548.1"/>
</dbReference>
<reference evidence="2 3" key="1">
    <citation type="submission" date="2018-02" db="EMBL/GenBank/DDBJ databases">
        <title>Complete genome sequencing of Faecalibacterium prausnitzii strains isolated from the human gut.</title>
        <authorList>
            <person name="Fitzgerald B.C."/>
            <person name="Shkoporov A.N."/>
            <person name="Ross P.R."/>
            <person name="Hill C."/>
        </authorList>
    </citation>
    <scope>NUCLEOTIDE SEQUENCE [LARGE SCALE GENOMIC DNA]</scope>
    <source>
        <strain evidence="2 3">APC942/18-1</strain>
    </source>
</reference>
<dbReference type="Proteomes" id="UP000250997">
    <property type="component" value="Unassembled WGS sequence"/>
</dbReference>
<comment type="caution">
    <text evidence="2">The sequence shown here is derived from an EMBL/GenBank/DDBJ whole genome shotgun (WGS) entry which is preliminary data.</text>
</comment>
<feature type="region of interest" description="Disordered" evidence="1">
    <location>
        <begin position="774"/>
        <end position="800"/>
    </location>
</feature>
<name>A0AAX1QL24_9FIRM</name>
<evidence type="ECO:0000313" key="2">
    <source>
        <dbReference type="EMBL" id="RAW50985.1"/>
    </source>
</evidence>